<accession>A0AAD7FLE7</accession>
<dbReference type="Proteomes" id="UP001221142">
    <property type="component" value="Unassembled WGS sequence"/>
</dbReference>
<keyword evidence="3" id="KW-1185">Reference proteome</keyword>
<dbReference type="SUPFAM" id="SSF103473">
    <property type="entry name" value="MFS general substrate transporter"/>
    <property type="match status" value="1"/>
</dbReference>
<dbReference type="InterPro" id="IPR036259">
    <property type="entry name" value="MFS_trans_sf"/>
</dbReference>
<dbReference type="EMBL" id="JARKIF010000011">
    <property type="protein sequence ID" value="KAJ7626798.1"/>
    <property type="molecule type" value="Genomic_DNA"/>
</dbReference>
<comment type="caution">
    <text evidence="2">The sequence shown here is derived from an EMBL/GenBank/DDBJ whole genome shotgun (WGS) entry which is preliminary data.</text>
</comment>
<evidence type="ECO:0000313" key="2">
    <source>
        <dbReference type="EMBL" id="KAJ7626798.1"/>
    </source>
</evidence>
<evidence type="ECO:0000256" key="1">
    <source>
        <dbReference type="SAM" id="Phobius"/>
    </source>
</evidence>
<feature type="transmembrane region" description="Helical" evidence="1">
    <location>
        <begin position="404"/>
        <end position="425"/>
    </location>
</feature>
<keyword evidence="1" id="KW-1133">Transmembrane helix</keyword>
<feature type="transmembrane region" description="Helical" evidence="1">
    <location>
        <begin position="193"/>
        <end position="211"/>
    </location>
</feature>
<reference evidence="2" key="1">
    <citation type="submission" date="2023-03" db="EMBL/GenBank/DDBJ databases">
        <title>Massive genome expansion in bonnet fungi (Mycena s.s.) driven by repeated elements and novel gene families across ecological guilds.</title>
        <authorList>
            <consortium name="Lawrence Berkeley National Laboratory"/>
            <person name="Harder C.B."/>
            <person name="Miyauchi S."/>
            <person name="Viragh M."/>
            <person name="Kuo A."/>
            <person name="Thoen E."/>
            <person name="Andreopoulos B."/>
            <person name="Lu D."/>
            <person name="Skrede I."/>
            <person name="Drula E."/>
            <person name="Henrissat B."/>
            <person name="Morin E."/>
            <person name="Kohler A."/>
            <person name="Barry K."/>
            <person name="LaButti K."/>
            <person name="Morin E."/>
            <person name="Salamov A."/>
            <person name="Lipzen A."/>
            <person name="Mereny Z."/>
            <person name="Hegedus B."/>
            <person name="Baldrian P."/>
            <person name="Stursova M."/>
            <person name="Weitz H."/>
            <person name="Taylor A."/>
            <person name="Grigoriev I.V."/>
            <person name="Nagy L.G."/>
            <person name="Martin F."/>
            <person name="Kauserud H."/>
        </authorList>
    </citation>
    <scope>NUCLEOTIDE SEQUENCE</scope>
    <source>
        <strain evidence="2">9284</strain>
    </source>
</reference>
<protein>
    <submittedName>
        <fullName evidence="2">Uncharacterized protein</fullName>
    </submittedName>
</protein>
<name>A0AAD7FLE7_9AGAR</name>
<evidence type="ECO:0000313" key="3">
    <source>
        <dbReference type="Proteomes" id="UP001221142"/>
    </source>
</evidence>
<feature type="transmembrane region" description="Helical" evidence="1">
    <location>
        <begin position="284"/>
        <end position="304"/>
    </location>
</feature>
<proteinExistence type="predicted"/>
<dbReference type="AlphaFoldDB" id="A0AAD7FLE7"/>
<feature type="transmembrane region" description="Helical" evidence="1">
    <location>
        <begin position="324"/>
        <end position="347"/>
    </location>
</feature>
<organism evidence="2 3">
    <name type="scientific">Roridomyces roridus</name>
    <dbReference type="NCBI Taxonomy" id="1738132"/>
    <lineage>
        <taxon>Eukaryota</taxon>
        <taxon>Fungi</taxon>
        <taxon>Dikarya</taxon>
        <taxon>Basidiomycota</taxon>
        <taxon>Agaricomycotina</taxon>
        <taxon>Agaricomycetes</taxon>
        <taxon>Agaricomycetidae</taxon>
        <taxon>Agaricales</taxon>
        <taxon>Marasmiineae</taxon>
        <taxon>Mycenaceae</taxon>
        <taxon>Roridomyces</taxon>
    </lineage>
</organism>
<gene>
    <name evidence="2" type="ORF">FB45DRAFT_1004509</name>
</gene>
<sequence>MAHGIVVCPKDPSALFVFISSEDDLEITYNIAPSLEKKRKTLAPGAFTLKDLLSMVAHSCRSIKKDFLRHSIRATDCRNWRRPLAKKNQRKPRAILRPPFVTCLSFSDDFMARKKDELEKGTTAQDEESLETSFPEGGLRAWTTVAGSFLVQVYTPTHSAYTKVLSGALPTLNVSQYPRLLRQTLLDDVDASAISWIGSVSALLIFAGGLLSERLYDRGYFLLFTLSLFMLSLCKPDQYYQIFLTQALGVGLGVGASLGAVIHPIMLNRTLRGGNLGFGPAVRVSAGFVGGLLLIACILMHPRLPPPQTHLPVRKSVGRFVGDVPYLLAVAALTTFIASFYFPLFYLQLEAVKHASAGAAVLILHACYVKDDSGRGGFCCVVWVLRGNVLHHDHDGFDAQNRGVGLRIGFGFAIVGLGGLVGTFSQLEPLHSEAW</sequence>
<keyword evidence="1" id="KW-0812">Transmembrane</keyword>
<feature type="transmembrane region" description="Helical" evidence="1">
    <location>
        <begin position="239"/>
        <end position="263"/>
    </location>
</feature>
<keyword evidence="1" id="KW-0472">Membrane</keyword>